<protein>
    <submittedName>
        <fullName evidence="3">Uncharacterized protein</fullName>
    </submittedName>
</protein>
<keyword evidence="1" id="KW-0175">Coiled coil</keyword>
<organism evidence="3 4">
    <name type="scientific">Brassicogethes aeneus</name>
    <name type="common">Rape pollen beetle</name>
    <name type="synonym">Meligethes aeneus</name>
    <dbReference type="NCBI Taxonomy" id="1431903"/>
    <lineage>
        <taxon>Eukaryota</taxon>
        <taxon>Metazoa</taxon>
        <taxon>Ecdysozoa</taxon>
        <taxon>Arthropoda</taxon>
        <taxon>Hexapoda</taxon>
        <taxon>Insecta</taxon>
        <taxon>Pterygota</taxon>
        <taxon>Neoptera</taxon>
        <taxon>Endopterygota</taxon>
        <taxon>Coleoptera</taxon>
        <taxon>Polyphaga</taxon>
        <taxon>Cucujiformia</taxon>
        <taxon>Nitidulidae</taxon>
        <taxon>Meligethinae</taxon>
        <taxon>Brassicogethes</taxon>
    </lineage>
</organism>
<evidence type="ECO:0000256" key="1">
    <source>
        <dbReference type="SAM" id="Coils"/>
    </source>
</evidence>
<sequence>MKSNNLFKKISKHEKSKTVPTSYPKKSSSKSSFSTISLKSKKSGSIIATIKRVISGKKPKGSDTTIKEFNLPSEDKSNSSIAIQSDGGTYEIEMKNDLLDTRSYFNEIPEVTHEISKNKLNESENNTPRAIQPEHSSFATLPIESKKKIENIRFTRSDDNTIIQFRKNHIHEVSEINFKQIQELATQLKEMEIVSKHAQLQCDVDFKTSTVINQIWVQQLEVVRSQERALQDMLNAMVKQNRKLQSENETLFRKHEKSIKKLHAFTEYKSMQDLEDTFKCNCDKELDYVLNHNEKLQQRLDTYSQQLEQYENDLSLSQRKCDGLNKQLRSSNTDIQFLKAKLERSKIDYNLEVVSLNVKLQNSEQVLKETMEVGESLIGDLNNIKKQFKDMPTSINWSKLKVSFKILFKLLHSYTNKIFKYLI</sequence>
<feature type="region of interest" description="Disordered" evidence="2">
    <location>
        <begin position="57"/>
        <end position="82"/>
    </location>
</feature>
<name>A0A9P0FC61_BRAAE</name>
<evidence type="ECO:0000256" key="2">
    <source>
        <dbReference type="SAM" id="MobiDB-lite"/>
    </source>
</evidence>
<reference evidence="3" key="1">
    <citation type="submission" date="2021-12" db="EMBL/GenBank/DDBJ databases">
        <authorList>
            <person name="King R."/>
        </authorList>
    </citation>
    <scope>NUCLEOTIDE SEQUENCE</scope>
</reference>
<evidence type="ECO:0000313" key="4">
    <source>
        <dbReference type="Proteomes" id="UP001154078"/>
    </source>
</evidence>
<evidence type="ECO:0000313" key="3">
    <source>
        <dbReference type="EMBL" id="CAH0547573.1"/>
    </source>
</evidence>
<proteinExistence type="predicted"/>
<feature type="coiled-coil region" evidence="1">
    <location>
        <begin position="181"/>
        <end position="254"/>
    </location>
</feature>
<dbReference type="AlphaFoldDB" id="A0A9P0FC61"/>
<keyword evidence="4" id="KW-1185">Reference proteome</keyword>
<dbReference type="Proteomes" id="UP001154078">
    <property type="component" value="Chromosome 1"/>
</dbReference>
<feature type="compositionally biased region" description="Low complexity" evidence="2">
    <location>
        <begin position="18"/>
        <end position="35"/>
    </location>
</feature>
<accession>A0A9P0FC61</accession>
<gene>
    <name evidence="3" type="ORF">MELIAE_LOCUS1540</name>
</gene>
<feature type="region of interest" description="Disordered" evidence="2">
    <location>
        <begin position="1"/>
        <end position="35"/>
    </location>
</feature>
<dbReference type="OrthoDB" id="6784135at2759"/>
<feature type="coiled-coil region" evidence="1">
    <location>
        <begin position="293"/>
        <end position="327"/>
    </location>
</feature>
<dbReference type="EMBL" id="OV121132">
    <property type="protein sequence ID" value="CAH0547573.1"/>
    <property type="molecule type" value="Genomic_DNA"/>
</dbReference>